<keyword evidence="2" id="KW-1133">Transmembrane helix</keyword>
<dbReference type="AlphaFoldDB" id="A0AAN7WLN6"/>
<gene>
    <name evidence="3" type="ORF">PBY51_014375</name>
</gene>
<protein>
    <submittedName>
        <fullName evidence="3">Uncharacterized protein</fullName>
    </submittedName>
</protein>
<accession>A0AAN7WLN6</accession>
<keyword evidence="2" id="KW-0812">Transmembrane</keyword>
<feature type="region of interest" description="Disordered" evidence="1">
    <location>
        <begin position="64"/>
        <end position="84"/>
    </location>
</feature>
<reference evidence="3 4" key="1">
    <citation type="journal article" date="2023" name="Genes (Basel)">
        <title>Chromosome-Level Genome Assembly and Circadian Gene Repertoire of the Patagonia Blennie Eleginops maclovinus-The Closest Ancestral Proxy of Antarctic Cryonotothenioids.</title>
        <authorList>
            <person name="Cheng C.C."/>
            <person name="Rivera-Colon A.G."/>
            <person name="Minhas B.F."/>
            <person name="Wilson L."/>
            <person name="Rayamajhi N."/>
            <person name="Vargas-Chacoff L."/>
            <person name="Catchen J.M."/>
        </authorList>
    </citation>
    <scope>NUCLEOTIDE SEQUENCE [LARGE SCALE GENOMIC DNA]</scope>
    <source>
        <strain evidence="3">JMC-PN-2008</strain>
    </source>
</reference>
<evidence type="ECO:0000313" key="3">
    <source>
        <dbReference type="EMBL" id="KAK5850096.1"/>
    </source>
</evidence>
<feature type="transmembrane region" description="Helical" evidence="2">
    <location>
        <begin position="38"/>
        <end position="57"/>
    </location>
</feature>
<dbReference type="EMBL" id="JAUZQC010000023">
    <property type="protein sequence ID" value="KAK5850096.1"/>
    <property type="molecule type" value="Genomic_DNA"/>
</dbReference>
<keyword evidence="2" id="KW-0472">Membrane</keyword>
<dbReference type="Proteomes" id="UP001346869">
    <property type="component" value="Unassembled WGS sequence"/>
</dbReference>
<name>A0AAN7WLN6_ELEMC</name>
<sequence>MAGSECLDSSSDATLEMGDDALPRHRLFDFSLYLSFQLHWITVLCLPCSAGLVLIVARESMLPGKGGKEKRWKTQTLDAKGNDA</sequence>
<keyword evidence="4" id="KW-1185">Reference proteome</keyword>
<evidence type="ECO:0000256" key="1">
    <source>
        <dbReference type="SAM" id="MobiDB-lite"/>
    </source>
</evidence>
<evidence type="ECO:0000313" key="4">
    <source>
        <dbReference type="Proteomes" id="UP001346869"/>
    </source>
</evidence>
<reference evidence="3 4" key="2">
    <citation type="journal article" date="2023" name="Mol. Biol. Evol.">
        <title>Genomics of Secondarily Temperate Adaptation in the Only Non-Antarctic Icefish.</title>
        <authorList>
            <person name="Rivera-Colon A.G."/>
            <person name="Rayamajhi N."/>
            <person name="Minhas B.F."/>
            <person name="Madrigal G."/>
            <person name="Bilyk K.T."/>
            <person name="Yoon V."/>
            <person name="Hune M."/>
            <person name="Gregory S."/>
            <person name="Cheng C.H.C."/>
            <person name="Catchen J.M."/>
        </authorList>
    </citation>
    <scope>NUCLEOTIDE SEQUENCE [LARGE SCALE GENOMIC DNA]</scope>
    <source>
        <strain evidence="3">JMC-PN-2008</strain>
    </source>
</reference>
<comment type="caution">
    <text evidence="3">The sequence shown here is derived from an EMBL/GenBank/DDBJ whole genome shotgun (WGS) entry which is preliminary data.</text>
</comment>
<organism evidence="3 4">
    <name type="scientific">Eleginops maclovinus</name>
    <name type="common">Patagonian blennie</name>
    <name type="synonym">Eleginus maclovinus</name>
    <dbReference type="NCBI Taxonomy" id="56733"/>
    <lineage>
        <taxon>Eukaryota</taxon>
        <taxon>Metazoa</taxon>
        <taxon>Chordata</taxon>
        <taxon>Craniata</taxon>
        <taxon>Vertebrata</taxon>
        <taxon>Euteleostomi</taxon>
        <taxon>Actinopterygii</taxon>
        <taxon>Neopterygii</taxon>
        <taxon>Teleostei</taxon>
        <taxon>Neoteleostei</taxon>
        <taxon>Acanthomorphata</taxon>
        <taxon>Eupercaria</taxon>
        <taxon>Perciformes</taxon>
        <taxon>Notothenioidei</taxon>
        <taxon>Eleginopidae</taxon>
        <taxon>Eleginops</taxon>
    </lineage>
</organism>
<evidence type="ECO:0000256" key="2">
    <source>
        <dbReference type="SAM" id="Phobius"/>
    </source>
</evidence>
<proteinExistence type="predicted"/>